<evidence type="ECO:0000256" key="4">
    <source>
        <dbReference type="ARBA" id="ARBA00022517"/>
    </source>
</evidence>
<dbReference type="GO" id="GO:0030686">
    <property type="term" value="C:90S preribosome"/>
    <property type="evidence" value="ECO:0007669"/>
    <property type="project" value="TreeGrafter"/>
</dbReference>
<keyword evidence="5 8" id="KW-0698">rRNA processing</keyword>
<dbReference type="Pfam" id="PF12896">
    <property type="entry name" value="ANAPC4"/>
    <property type="match status" value="1"/>
</dbReference>
<gene>
    <name evidence="12" type="ORF">E3Q01_00955</name>
</gene>
<dbReference type="InterPro" id="IPR012954">
    <property type="entry name" value="BP28_C_dom"/>
</dbReference>
<dbReference type="Gene3D" id="1.20.58.340">
    <property type="entry name" value="Magnesium transport protein CorA, transmembrane region"/>
    <property type="match status" value="2"/>
</dbReference>
<dbReference type="SUPFAM" id="SSF48371">
    <property type="entry name" value="ARM repeat"/>
    <property type="match status" value="2"/>
</dbReference>
<feature type="compositionally biased region" description="Basic and acidic residues" evidence="10">
    <location>
        <begin position="2397"/>
        <end position="2410"/>
    </location>
</feature>
<keyword evidence="7 8" id="KW-0687">Ribonucleoprotein</keyword>
<dbReference type="InterPro" id="IPR016024">
    <property type="entry name" value="ARM-type_fold"/>
</dbReference>
<evidence type="ECO:0000256" key="8">
    <source>
        <dbReference type="RuleBase" id="RU367065"/>
    </source>
</evidence>
<evidence type="ECO:0000256" key="2">
    <source>
        <dbReference type="ARBA" id="ARBA00010559"/>
    </source>
</evidence>
<keyword evidence="8" id="KW-0812">Transmembrane</keyword>
<dbReference type="GO" id="GO:0045943">
    <property type="term" value="P:positive regulation of transcription by RNA polymerase I"/>
    <property type="evidence" value="ECO:0007669"/>
    <property type="project" value="TreeGrafter"/>
</dbReference>
<dbReference type="GO" id="GO:0015095">
    <property type="term" value="F:magnesium ion transmembrane transporter activity"/>
    <property type="evidence" value="ECO:0007669"/>
    <property type="project" value="InterPro"/>
</dbReference>
<feature type="region of interest" description="Disordered" evidence="10">
    <location>
        <begin position="2705"/>
        <end position="2740"/>
    </location>
</feature>
<sequence length="3070" mass="343915">MSSLQDQIAQLASYDADKINKPSKRDSYLFQPDQAADLDVGDVHLLAIGGFDQLKELDKSFEDFDTPLFGEPTKDLDRTSLNQSEVDHLNTTLNRFLVKLSPHLPTRAAAKVLEWLIRKFRVHEFNIDATLIAFLPYHDSSSFAKILQLLKIPAAANNNKYSFLLPVKKSQQSLQRTILIRAIRSDLEVLKLVCQSLPSALEVVSTHRPLSSFWTVTLLEYIQQSRQIADGELTTLYSSIRATLRNKTSKDAQYAARMVFVVLAQKMALGDKLLASLMVAMLKTVDDGKTTDSEADQVLLTVFAIIDAQGVQVAQEDYAKRILSISDLGNRLLGYLDNYSVDKGIASLIPAFMVKAKDNESARSTLTTLLESPKLSKIVGQAICDALVHHAASEEYSSLISLAYQRWGETFDNSIQKYQISLDDNQRKELFAALTSANSGGMHATVNTGDNATTLFLSTNAADNTTRALAVSHLLDQIKSKQIDDMKFVQDTLVARLMDDVPSIVLSVYSHPSIVLDNVPAETILETIDQSLKSQYVQTDVILAHVGFLAKHFARRHKDTSILPVIWKHLLVTSKNLPISEKVWRLIKESNIKEGALKGTADAVVKRLDEKDHKNVNHVIAQSLSKNLLKDHDILVDFISKGQAHNTRALGLLVASHVLQQVSRESKLKLAAKILDNATIATLENPLVNDTPVITSENVSSMLFKKPNSDTTEHFVVALAVSTGIADIALPEISWLSRSSRDANKAETEFSYAVYKLGNAPYVLTNLATILLRSLFVALRETSLSFLASIYTNRQYSDHIRNAAIKHTDAFLKVSATAEAKVDFQTILPSVLIALQDPIKDVRLGAIHCLRTLSKSNCTTGEIYAFDKIYGSNSKHIQYLGSDEVQEYCKSIYDENDSFVTDETYLKTFHSSLLGKNKSEKKISKKLKVSVICYLFSHVVGWQDIDARCVLLDSLVDIWDSNRLVTLMPLIKSLLQAKENDTELVLLNSSNDVSKEKVIDAVFSSFSKSAAKSLLNENVELYGLFRNSLRKIEYSTYVLRRLQDGVFAALGDTIKLEVSKDLMDIVEGSDIRLAQRTSDSLKRIALDEVTYTSLLQSTRAEFGNGAEEVEPPTSKRIRTEKTSNETSHTGLLARLTSIFDWVGSLSAEDSPEPSVQALVTTFETLAQVTEIHATVAGSNDSSEVDYVEQMCLSQLKEWSESIEDWTNLAQAIRIDTVVNVIRVSKNPQTFQQALLLISALAKLAPDNVLHNVMPIFTFMGANILQRDDSFSFNVVQKTIEGVVPVVVNSLNSQAKDQESLMHASKPFLMTFTDAANHIPKHRRLVLFSFLVEVLDPIKYLSTILMLLVDKVANKVVKSTSERQAPIVLPLGILTAFGPQEQLTSLERILTEISSFERRLSGAQNEKVFLDRSVDDKTKDKATLWKRQSLALLYFVEQAFQINKIKSGVVKSILSDNVIENKLVSIIRQLLLLGSDECSNDEMRNLAKGTLISVLNVIPVASFTRIVKELLSSSNENVQHGALHVLSIRLKGVKDSHRQQVSEAVVSAAHLALNLLKAKNAKSGDKDLALSALKTIADTAVNAELSVLSKSVSSVLEFAEGTQNPVSAFSLLESLTPKLQTRLIPHLKQIIEVSKRAIENDRSVEAALNCIRSVVNNLPTFVGVYLKDIFNVVFNNVVIEKQADEIQTLLNALSRRVPSKDLIAALKDEWESVLQTSSQDSVEAFLYLFKRGLHAADRSYIMENHKKLFKMFLEVFTVRTYANEKQMDSVLVEDSAIEAFAEIVVKINESTFRPIFKRFYDWAVVDLSEEVNKKDTFNDRRITFYRVFNSLLDNLKAIIAPYTAICYDHTLALLNEYTSKSSSSAHLWEAAISTIAKSVKMDRGTFWTEERIVKVSDILVAQIKVQPSMTKSGIRRDVTSNAIVETSNSSRTDSTLRRINGGVLLNMRDDSAIVKVVALEITQDLWRAIPDRMIGFIAETVSSFLTECLEDSDERVVDNAKKLLKQIEEETDKINNIHLLDVKDGSTFYQFAGGDICSIDAFKVESPTRNKPRFTFLPTLNALPDVSKSINQFLPFRLPKMEKKDGDYVKTLIDKGFPYIPIDSTSVAMNYDNMVITPQLDIYTLTHYGKIAIPRDIHHLGALSSQLSMVLSYALEGVTRLTKLYADNGGPRSESLKWSDKIGEFMRPHCPDTPELGLIQLLLMGTTSKGLREFISESLTDRTLEKWSTTVLTSLNQMQSLIFYNIVPSLERLLVMLEELQSITSAPDRYQDIPINHTTLDQIIRITISLCNRLWDITVIISNKVINFSEFTKFLKYQMAKYAYFNQDEIDEVVSMPKPEFDIMAVLQYLQSGFAMIELDEYLIKNDHPVAFNDENMDVKVDINKVLEKAQRNLKDASRLVEGKETNDRRVSGSGLPIKGRHSRGRHSESPTNTKRQSDLLSTVNWLSEQLQLLLCNAVDKCDRFYSEEDVNAVAKPRLHKPVIERHTQLSPIYQSIKSASQPSTTDDGVWWLDIKSPTWDDMRSLCKVFPLHPLTQEDILQQDTREKLETFPALGYTLIVFRGVDERYFRLSDPSSGLSRKADDVSLEHLSPDIHLNDVADDNIGKKRMRIVEGVGGKEGVEGVGVGGINVYLLIFEKGVISFHFDNIATHTDRIIRRMFAEHSKVSLVAPEWIAHGLLDSLVDAFLPLIEYVERETDEIDDLVVDPRGLSTKDNTGPDHPERHSEDTFVNSEKDKYDQSPDSLAYAKKFELPPPPTTPKRAQSKMGPLAPLLSGIMDGSQLSEWREKRKAKKAEQDRRTKIRRYNTDETLSKSVVIDVPPTPSPPVEEQPKEEGILTKILKLSFLRRSGNSPKSLIPEEIRFLSFFPNSQSHLLQRTTDTRRLVTGLGRLLSAKSDVIRQLRARMIEKRKSLKDPNQSEALREMIVHFGDIEDHVVSSTQTLMHDERVLSSLHLAYLAQLKLGHAVSKSGSDNTILALSVITVCSLPMMVITQAFSMNVTTPRNGVPEDPEDNGPPMVNSDGSEPSYVIFGCIVVGLACVFLFVGLLVRYWILQARKEGNERRRRRIGE</sequence>
<dbReference type="InterPro" id="IPR002523">
    <property type="entry name" value="MgTranspt_CorA/ZnTranspt_ZntB"/>
</dbReference>
<keyword evidence="4 8" id="KW-0690">Ribosome biogenesis</keyword>
<dbReference type="PANTHER" id="PTHR13457:SF1">
    <property type="entry name" value="HEAT REPEAT-CONTAINING PROTEIN 1"/>
    <property type="match status" value="1"/>
</dbReference>
<dbReference type="PANTHER" id="PTHR13457">
    <property type="entry name" value="BAP28"/>
    <property type="match status" value="1"/>
</dbReference>
<dbReference type="InterPro" id="IPR045861">
    <property type="entry name" value="CorA_cytoplasmic_dom"/>
</dbReference>
<evidence type="ECO:0000256" key="10">
    <source>
        <dbReference type="SAM" id="MobiDB-lite"/>
    </source>
</evidence>
<feature type="coiled-coil region" evidence="9">
    <location>
        <begin position="1989"/>
        <end position="2016"/>
    </location>
</feature>
<evidence type="ECO:0000259" key="11">
    <source>
        <dbReference type="SMART" id="SM01036"/>
    </source>
</evidence>
<dbReference type="GO" id="GO:0032040">
    <property type="term" value="C:small-subunit processome"/>
    <property type="evidence" value="ECO:0007669"/>
    <property type="project" value="TreeGrafter"/>
</dbReference>
<evidence type="ECO:0000313" key="13">
    <source>
        <dbReference type="Proteomes" id="UP000310708"/>
    </source>
</evidence>
<keyword evidence="9" id="KW-0175">Coiled coil</keyword>
<dbReference type="InterPro" id="IPR056473">
    <property type="entry name" value="HEAT_Utp10/HEAT1"/>
</dbReference>
<feature type="region of interest" description="Disordered" evidence="10">
    <location>
        <begin position="2397"/>
        <end position="2437"/>
    </location>
</feature>
<evidence type="ECO:0000256" key="3">
    <source>
        <dbReference type="ARBA" id="ARBA00015399"/>
    </source>
</evidence>
<evidence type="ECO:0000256" key="5">
    <source>
        <dbReference type="ARBA" id="ARBA00022552"/>
    </source>
</evidence>
<dbReference type="SMART" id="SM01036">
    <property type="entry name" value="BP28CT"/>
    <property type="match status" value="1"/>
</dbReference>
<comment type="similarity">
    <text evidence="2 8">Belongs to the HEATR1/UTP10 family.</text>
</comment>
<reference evidence="12 13" key="1">
    <citation type="submission" date="2019-03" db="EMBL/GenBank/DDBJ databases">
        <title>Sequencing 25 genomes of Wallemia mellicola.</title>
        <authorList>
            <person name="Gostincar C."/>
        </authorList>
    </citation>
    <scope>NUCLEOTIDE SEQUENCE [LARGE SCALE GENOMIC DNA]</scope>
    <source>
        <strain evidence="12 13">EXF-757</strain>
    </source>
</reference>
<evidence type="ECO:0000256" key="9">
    <source>
        <dbReference type="SAM" id="Coils"/>
    </source>
</evidence>
<dbReference type="GO" id="GO:0030515">
    <property type="term" value="F:snoRNA binding"/>
    <property type="evidence" value="ECO:0007669"/>
    <property type="project" value="TreeGrafter"/>
</dbReference>
<comment type="subcellular location">
    <subcellularLocation>
        <location evidence="1 8">Nucleus</location>
        <location evidence="1 8">Nucleolus</location>
    </subcellularLocation>
</comment>
<keyword evidence="6 8" id="KW-0539">Nucleus</keyword>
<keyword evidence="8" id="KW-1133">Transmembrane helix</keyword>
<dbReference type="GO" id="GO:0034455">
    <property type="term" value="C:t-UTP complex"/>
    <property type="evidence" value="ECO:0007669"/>
    <property type="project" value="TreeGrafter"/>
</dbReference>
<accession>A0A4T0TSN5</accession>
<dbReference type="GO" id="GO:0016020">
    <property type="term" value="C:membrane"/>
    <property type="evidence" value="ECO:0007669"/>
    <property type="project" value="InterPro"/>
</dbReference>
<dbReference type="InterPro" id="IPR040191">
    <property type="entry name" value="UTP10"/>
</dbReference>
<feature type="region of interest" description="Disordered" evidence="10">
    <location>
        <begin position="1103"/>
        <end position="1123"/>
    </location>
</feature>
<dbReference type="Gene3D" id="3.30.460.20">
    <property type="entry name" value="CorA soluble domain-like"/>
    <property type="match status" value="1"/>
</dbReference>
<proteinExistence type="inferred from homology"/>
<comment type="subunit">
    <text evidence="8">Component of the ribosomal small subunit (SSU) processome.</text>
</comment>
<dbReference type="Pfam" id="PF12397">
    <property type="entry name" value="U3snoRNP10"/>
    <property type="match status" value="1"/>
</dbReference>
<keyword evidence="8" id="KW-0472">Membrane</keyword>
<feature type="domain" description="BP28 C-terminal" evidence="11">
    <location>
        <begin position="1737"/>
        <end position="1885"/>
    </location>
</feature>
<dbReference type="EMBL" id="SPRX01000008">
    <property type="protein sequence ID" value="TIC68232.1"/>
    <property type="molecule type" value="Genomic_DNA"/>
</dbReference>
<dbReference type="Pfam" id="PF01544">
    <property type="entry name" value="CorA"/>
    <property type="match status" value="1"/>
</dbReference>
<comment type="function">
    <text evidence="8">Involved in nucleolar processing of pre-18S ribosomal RNA.</text>
</comment>
<dbReference type="CDD" id="cd12829">
    <property type="entry name" value="Alr1p-like"/>
    <property type="match status" value="1"/>
</dbReference>
<comment type="caution">
    <text evidence="12">The sequence shown here is derived from an EMBL/GenBank/DDBJ whole genome shotgun (WGS) entry which is preliminary data.</text>
</comment>
<feature type="transmembrane region" description="Helical" evidence="8">
    <location>
        <begin position="3028"/>
        <end position="3053"/>
    </location>
</feature>
<dbReference type="InterPro" id="IPR024790">
    <property type="entry name" value="APC4_long_dom"/>
</dbReference>
<evidence type="ECO:0000256" key="6">
    <source>
        <dbReference type="ARBA" id="ARBA00023242"/>
    </source>
</evidence>
<dbReference type="InterPro" id="IPR044089">
    <property type="entry name" value="Alr1-like"/>
</dbReference>
<dbReference type="InterPro" id="IPR022125">
    <property type="entry name" value="U3snoRNP10_N"/>
</dbReference>
<dbReference type="Pfam" id="PF23243">
    <property type="entry name" value="HEAT_HEATR1"/>
    <property type="match status" value="1"/>
</dbReference>
<protein>
    <recommendedName>
        <fullName evidence="3 8">U3 small nucleolar RNA-associated protein 10</fullName>
    </recommendedName>
</protein>
<dbReference type="SUPFAM" id="SSF143865">
    <property type="entry name" value="CorA soluble domain-like"/>
    <property type="match status" value="1"/>
</dbReference>
<organism evidence="12 13">
    <name type="scientific">Wallemia mellicola</name>
    <dbReference type="NCBI Taxonomy" id="1708541"/>
    <lineage>
        <taxon>Eukaryota</taxon>
        <taxon>Fungi</taxon>
        <taxon>Dikarya</taxon>
        <taxon>Basidiomycota</taxon>
        <taxon>Wallemiomycotina</taxon>
        <taxon>Wallemiomycetes</taxon>
        <taxon>Wallemiales</taxon>
        <taxon>Wallemiaceae</taxon>
        <taxon>Wallemia</taxon>
    </lineage>
</organism>
<dbReference type="GO" id="GO:0000462">
    <property type="term" value="P:maturation of SSU-rRNA from tricistronic rRNA transcript (SSU-rRNA, 5.8S rRNA, LSU-rRNA)"/>
    <property type="evidence" value="ECO:0007669"/>
    <property type="project" value="TreeGrafter"/>
</dbReference>
<evidence type="ECO:0000256" key="7">
    <source>
        <dbReference type="ARBA" id="ARBA00023274"/>
    </source>
</evidence>
<evidence type="ECO:0000313" key="12">
    <source>
        <dbReference type="EMBL" id="TIC68232.1"/>
    </source>
</evidence>
<name>A0A4T0TSN5_9BASI</name>
<feature type="compositionally biased region" description="Basic and acidic residues" evidence="10">
    <location>
        <begin position="2716"/>
        <end position="2739"/>
    </location>
</feature>
<evidence type="ECO:0000256" key="1">
    <source>
        <dbReference type="ARBA" id="ARBA00004604"/>
    </source>
</evidence>
<dbReference type="Pfam" id="PF08146">
    <property type="entry name" value="BP28CT"/>
    <property type="match status" value="1"/>
</dbReference>
<dbReference type="Proteomes" id="UP000310708">
    <property type="component" value="Unassembled WGS sequence"/>
</dbReference>